<protein>
    <submittedName>
        <fullName evidence="2">Uncharacterized protein</fullName>
    </submittedName>
</protein>
<dbReference type="Proteomes" id="UP000826462">
    <property type="component" value="Chromosome 1"/>
</dbReference>
<gene>
    <name evidence="2" type="ORF">KZJ38_21880</name>
</gene>
<feature type="region of interest" description="Disordered" evidence="1">
    <location>
        <begin position="39"/>
        <end position="87"/>
    </location>
</feature>
<reference evidence="2 3" key="1">
    <citation type="submission" date="2021-07" db="EMBL/GenBank/DDBJ databases">
        <title>Paraburkholderia edwinii protects Aspergillus sp. from phenazines by acting as a toxin sponge.</title>
        <authorList>
            <person name="Dahlstrom K.M."/>
            <person name="Newman D.K."/>
        </authorList>
    </citation>
    <scope>NUCLEOTIDE SEQUENCE [LARGE SCALE GENOMIC DNA]</scope>
    <source>
        <strain evidence="2 3">Pe01</strain>
    </source>
</reference>
<accession>A0ABX8UKF2</accession>
<sequence length="87" mass="8814">MVIGGSNPYIGHLGAAQTAGYDHNGSTYGDLTKANAKADAAANRAAETGTPQDAQAAKQAANKESEAAQAAATKEQARNQAVMALLR</sequence>
<organism evidence="2 3">
    <name type="scientific">Paraburkholderia edwinii</name>
    <dbReference type="NCBI Taxonomy" id="2861782"/>
    <lineage>
        <taxon>Bacteria</taxon>
        <taxon>Pseudomonadati</taxon>
        <taxon>Pseudomonadota</taxon>
        <taxon>Betaproteobacteria</taxon>
        <taxon>Burkholderiales</taxon>
        <taxon>Burkholderiaceae</taxon>
        <taxon>Paraburkholderia</taxon>
    </lineage>
</organism>
<evidence type="ECO:0000256" key="1">
    <source>
        <dbReference type="SAM" id="MobiDB-lite"/>
    </source>
</evidence>
<evidence type="ECO:0000313" key="3">
    <source>
        <dbReference type="Proteomes" id="UP000826462"/>
    </source>
</evidence>
<keyword evidence="3" id="KW-1185">Reference proteome</keyword>
<name>A0ABX8UKF2_9BURK</name>
<evidence type="ECO:0000313" key="2">
    <source>
        <dbReference type="EMBL" id="QYD68827.1"/>
    </source>
</evidence>
<dbReference type="RefSeq" id="WP_219798207.1">
    <property type="nucleotide sequence ID" value="NZ_CP080095.1"/>
</dbReference>
<proteinExistence type="predicted"/>
<dbReference type="EMBL" id="CP080095">
    <property type="protein sequence ID" value="QYD68827.1"/>
    <property type="molecule type" value="Genomic_DNA"/>
</dbReference>